<sequence>MRSLKQLFKYAVNNEEPARDKLEPDGKALRKAELAMIPIERSSMFLQLPMEIVLKVAACLPAWSVKNLRLVCKALNAIVSCMALSALRLSVRPTTFETDVAKLKDISTLGTTDQFDPQNRLPGHMLTLDGFSTRVHNDDADKTNQLPTLLDSALKSLSRVRLVKLIMYQNDVRPAWSKTVEWLGSPEVRLLALRIEGDDVDVKSFMLTIPPFRVRNLEYLSFQLDRFQQTPETISQTFEEIAALSPELATVSFTVRAPFESLFTAVKKPLRLKNIKLRRTILRPIPSLLPHLKHLRCLDLAQPTRVPLHSIRYSAPSELDEVWRAFQQNSIFLEVISTSFTPEFAKYLASYPSGLGLTSIRLFPFTTSSQSDVDAAEDLGPNFEYSMLSNHFLTLKHIYIAGWYGSLEWNPTEGNGETLRAAMSCPRLESFFVAVCDADTANVCSFFERFTDAVPNLGLLRILPLRAHNSHVTPLSLAITALQQYVEPVIGDGDHFPPTKLPVLPAAVHIHIGDLDVSVSITRKLEQDQDEEGKANGGRCYVYGAPELIKLASCDSELRFLDSEDRSDFGNLFYYTQAIDTSNSDYRDHASSF</sequence>
<evidence type="ECO:0000259" key="1">
    <source>
        <dbReference type="PROSITE" id="PS50181"/>
    </source>
</evidence>
<proteinExistence type="predicted"/>
<dbReference type="Pfam" id="PF00646">
    <property type="entry name" value="F-box"/>
    <property type="match status" value="1"/>
</dbReference>
<keyword evidence="3" id="KW-1185">Reference proteome</keyword>
<dbReference type="SUPFAM" id="SSF81383">
    <property type="entry name" value="F-box domain"/>
    <property type="match status" value="1"/>
</dbReference>
<dbReference type="Proteomes" id="UP000307440">
    <property type="component" value="Unassembled WGS sequence"/>
</dbReference>
<evidence type="ECO:0000313" key="2">
    <source>
        <dbReference type="EMBL" id="TFK27749.1"/>
    </source>
</evidence>
<dbReference type="EMBL" id="ML210161">
    <property type="protein sequence ID" value="TFK27749.1"/>
    <property type="molecule type" value="Genomic_DNA"/>
</dbReference>
<dbReference type="CDD" id="cd09917">
    <property type="entry name" value="F-box_SF"/>
    <property type="match status" value="1"/>
</dbReference>
<dbReference type="OrthoDB" id="3541472at2759"/>
<protein>
    <recommendedName>
        <fullName evidence="1">F-box domain-containing protein</fullName>
    </recommendedName>
</protein>
<accession>A0A5C3L400</accession>
<evidence type="ECO:0000313" key="3">
    <source>
        <dbReference type="Proteomes" id="UP000307440"/>
    </source>
</evidence>
<organism evidence="2 3">
    <name type="scientific">Coprinopsis marcescibilis</name>
    <name type="common">Agaric fungus</name>
    <name type="synonym">Psathyrella marcescibilis</name>
    <dbReference type="NCBI Taxonomy" id="230819"/>
    <lineage>
        <taxon>Eukaryota</taxon>
        <taxon>Fungi</taxon>
        <taxon>Dikarya</taxon>
        <taxon>Basidiomycota</taxon>
        <taxon>Agaricomycotina</taxon>
        <taxon>Agaricomycetes</taxon>
        <taxon>Agaricomycetidae</taxon>
        <taxon>Agaricales</taxon>
        <taxon>Agaricineae</taxon>
        <taxon>Psathyrellaceae</taxon>
        <taxon>Coprinopsis</taxon>
    </lineage>
</organism>
<reference evidence="2 3" key="1">
    <citation type="journal article" date="2019" name="Nat. Ecol. Evol.">
        <title>Megaphylogeny resolves global patterns of mushroom evolution.</title>
        <authorList>
            <person name="Varga T."/>
            <person name="Krizsan K."/>
            <person name="Foldi C."/>
            <person name="Dima B."/>
            <person name="Sanchez-Garcia M."/>
            <person name="Sanchez-Ramirez S."/>
            <person name="Szollosi G.J."/>
            <person name="Szarkandi J.G."/>
            <person name="Papp V."/>
            <person name="Albert L."/>
            <person name="Andreopoulos W."/>
            <person name="Angelini C."/>
            <person name="Antonin V."/>
            <person name="Barry K.W."/>
            <person name="Bougher N.L."/>
            <person name="Buchanan P."/>
            <person name="Buyck B."/>
            <person name="Bense V."/>
            <person name="Catcheside P."/>
            <person name="Chovatia M."/>
            <person name="Cooper J."/>
            <person name="Damon W."/>
            <person name="Desjardin D."/>
            <person name="Finy P."/>
            <person name="Geml J."/>
            <person name="Haridas S."/>
            <person name="Hughes K."/>
            <person name="Justo A."/>
            <person name="Karasinski D."/>
            <person name="Kautmanova I."/>
            <person name="Kiss B."/>
            <person name="Kocsube S."/>
            <person name="Kotiranta H."/>
            <person name="LaButti K.M."/>
            <person name="Lechner B.E."/>
            <person name="Liimatainen K."/>
            <person name="Lipzen A."/>
            <person name="Lukacs Z."/>
            <person name="Mihaltcheva S."/>
            <person name="Morgado L.N."/>
            <person name="Niskanen T."/>
            <person name="Noordeloos M.E."/>
            <person name="Ohm R.A."/>
            <person name="Ortiz-Santana B."/>
            <person name="Ovrebo C."/>
            <person name="Racz N."/>
            <person name="Riley R."/>
            <person name="Savchenko A."/>
            <person name="Shiryaev A."/>
            <person name="Soop K."/>
            <person name="Spirin V."/>
            <person name="Szebenyi C."/>
            <person name="Tomsovsky M."/>
            <person name="Tulloss R.E."/>
            <person name="Uehling J."/>
            <person name="Grigoriev I.V."/>
            <person name="Vagvolgyi C."/>
            <person name="Papp T."/>
            <person name="Martin F.M."/>
            <person name="Miettinen O."/>
            <person name="Hibbett D.S."/>
            <person name="Nagy L.G."/>
        </authorList>
    </citation>
    <scope>NUCLEOTIDE SEQUENCE [LARGE SCALE GENOMIC DNA]</scope>
    <source>
        <strain evidence="2 3">CBS 121175</strain>
    </source>
</reference>
<gene>
    <name evidence="2" type="ORF">FA15DRAFT_753948</name>
</gene>
<dbReference type="PROSITE" id="PS50181">
    <property type="entry name" value="FBOX"/>
    <property type="match status" value="1"/>
</dbReference>
<feature type="domain" description="F-box" evidence="1">
    <location>
        <begin position="42"/>
        <end position="89"/>
    </location>
</feature>
<dbReference type="InterPro" id="IPR036047">
    <property type="entry name" value="F-box-like_dom_sf"/>
</dbReference>
<dbReference type="AlphaFoldDB" id="A0A5C3L400"/>
<name>A0A5C3L400_COPMA</name>
<dbReference type="SUPFAM" id="SSF52047">
    <property type="entry name" value="RNI-like"/>
    <property type="match status" value="1"/>
</dbReference>
<dbReference type="InterPro" id="IPR001810">
    <property type="entry name" value="F-box_dom"/>
</dbReference>